<dbReference type="GO" id="GO:0016787">
    <property type="term" value="F:hydrolase activity"/>
    <property type="evidence" value="ECO:0007669"/>
    <property type="project" value="InterPro"/>
</dbReference>
<dbReference type="Pfam" id="PF00149">
    <property type="entry name" value="Metallophos"/>
    <property type="match status" value="1"/>
</dbReference>
<evidence type="ECO:0000313" key="4">
    <source>
        <dbReference type="Proteomes" id="UP000663828"/>
    </source>
</evidence>
<dbReference type="InterPro" id="IPR004843">
    <property type="entry name" value="Calcineurin-like_PHP"/>
</dbReference>
<gene>
    <name evidence="3" type="ORF">XAT740_LOCUS29716</name>
</gene>
<dbReference type="AlphaFoldDB" id="A0A815F1E5"/>
<dbReference type="PANTHER" id="PTHR12905">
    <property type="entry name" value="METALLOPHOSPHOESTERASE"/>
    <property type="match status" value="1"/>
</dbReference>
<comment type="similarity">
    <text evidence="1">Belongs to the UPF0046 family.</text>
</comment>
<evidence type="ECO:0000313" key="3">
    <source>
        <dbReference type="EMBL" id="CAF1317333.1"/>
    </source>
</evidence>
<sequence>MFPLRSLSKCSNLRRIVAVVGMYSIIKYSQFLIVVSHFKRCYVPRVKDHPSAIVHHLTHVPENERDEQLLSLRLAADIGAGTVDSPFVIFRDSHSKRRTDLKRLRFVCMSDTHNEIAKITIPDGDVFVHCGDAVKHRTSARDIRVFNEFVGRLPHKYKLFVSGNHCTCFDPKRPEETQQILSNLIYLQDQLIDIEGVRIYGSPWRPKRGCFYRAEAFGYDSKRIRSDKWSKIPEDIDLLLTHGPPYSIRDYNESTGDALGCPALLDEIVTRVRPRVHLFGHMHSCFGASLYKSENNQILEGDRFNQPSDDILFINLAVHQGAMLNQPVIIDYFY</sequence>
<name>A0A815F1E5_ADIRI</name>
<dbReference type="InterPro" id="IPR051693">
    <property type="entry name" value="UPF0046_metallophosphoest"/>
</dbReference>
<evidence type="ECO:0000259" key="2">
    <source>
        <dbReference type="Pfam" id="PF00149"/>
    </source>
</evidence>
<accession>A0A815F1E5</accession>
<dbReference type="Gene3D" id="3.60.21.10">
    <property type="match status" value="1"/>
</dbReference>
<comment type="caution">
    <text evidence="3">The sequence shown here is derived from an EMBL/GenBank/DDBJ whole genome shotgun (WGS) entry which is preliminary data.</text>
</comment>
<dbReference type="InterPro" id="IPR029052">
    <property type="entry name" value="Metallo-depent_PP-like"/>
</dbReference>
<dbReference type="Proteomes" id="UP000663828">
    <property type="component" value="Unassembled WGS sequence"/>
</dbReference>
<organism evidence="3 4">
    <name type="scientific">Adineta ricciae</name>
    <name type="common">Rotifer</name>
    <dbReference type="NCBI Taxonomy" id="249248"/>
    <lineage>
        <taxon>Eukaryota</taxon>
        <taxon>Metazoa</taxon>
        <taxon>Spiralia</taxon>
        <taxon>Gnathifera</taxon>
        <taxon>Rotifera</taxon>
        <taxon>Eurotatoria</taxon>
        <taxon>Bdelloidea</taxon>
        <taxon>Adinetida</taxon>
        <taxon>Adinetidae</taxon>
        <taxon>Adineta</taxon>
    </lineage>
</organism>
<dbReference type="EMBL" id="CAJNOR010002605">
    <property type="protein sequence ID" value="CAF1317333.1"/>
    <property type="molecule type" value="Genomic_DNA"/>
</dbReference>
<evidence type="ECO:0000256" key="1">
    <source>
        <dbReference type="ARBA" id="ARBA00007993"/>
    </source>
</evidence>
<keyword evidence="4" id="KW-1185">Reference proteome</keyword>
<protein>
    <recommendedName>
        <fullName evidence="2">Calcineurin-like phosphoesterase domain-containing protein</fullName>
    </recommendedName>
</protein>
<dbReference type="CDD" id="cd07379">
    <property type="entry name" value="MPP_239FB"/>
    <property type="match status" value="1"/>
</dbReference>
<dbReference type="PANTHER" id="PTHR12905:SF0">
    <property type="entry name" value="CALCINEURIN-LIKE PHOSPHOESTERASE DOMAIN-CONTAINING PROTEIN"/>
    <property type="match status" value="1"/>
</dbReference>
<proteinExistence type="inferred from homology"/>
<reference evidence="3" key="1">
    <citation type="submission" date="2021-02" db="EMBL/GenBank/DDBJ databases">
        <authorList>
            <person name="Nowell W R."/>
        </authorList>
    </citation>
    <scope>NUCLEOTIDE SEQUENCE</scope>
</reference>
<feature type="domain" description="Calcineurin-like phosphoesterase" evidence="2">
    <location>
        <begin position="105"/>
        <end position="284"/>
    </location>
</feature>
<dbReference type="SUPFAM" id="SSF56300">
    <property type="entry name" value="Metallo-dependent phosphatases"/>
    <property type="match status" value="1"/>
</dbReference>